<dbReference type="PRINTS" id="PR01407">
    <property type="entry name" value="BUTYPHLNCDUF"/>
</dbReference>
<dbReference type="InterPro" id="IPR006574">
    <property type="entry name" value="PRY"/>
</dbReference>
<keyword evidence="12" id="KW-1185">Reference proteome</keyword>
<feature type="coiled-coil region" evidence="8">
    <location>
        <begin position="152"/>
        <end position="216"/>
    </location>
</feature>
<dbReference type="SUPFAM" id="SSF57845">
    <property type="entry name" value="B-box zinc-binding domain"/>
    <property type="match status" value="1"/>
</dbReference>
<evidence type="ECO:0000256" key="6">
    <source>
        <dbReference type="ARBA" id="ARBA00022833"/>
    </source>
</evidence>
<dbReference type="RefSeq" id="XP_030646321.1">
    <property type="nucleotide sequence ID" value="XM_030790461.1"/>
</dbReference>
<dbReference type="PROSITE" id="PS50188">
    <property type="entry name" value="B302_SPRY"/>
    <property type="match status" value="1"/>
</dbReference>
<comment type="subcellular location">
    <subcellularLocation>
        <location evidence="1">Cytoplasm</location>
    </subcellularLocation>
</comment>
<keyword evidence="8" id="KW-0175">Coiled coil</keyword>
<keyword evidence="6" id="KW-0862">Zinc</keyword>
<dbReference type="PROSITE" id="PS00518">
    <property type="entry name" value="ZF_RING_1"/>
    <property type="match status" value="1"/>
</dbReference>
<dbReference type="AlphaFoldDB" id="A0A6J2WRE6"/>
<dbReference type="InterPro" id="IPR043136">
    <property type="entry name" value="B30.2/SPRY_sf"/>
</dbReference>
<dbReference type="InterPro" id="IPR017907">
    <property type="entry name" value="Znf_RING_CS"/>
</dbReference>
<dbReference type="SUPFAM" id="SSF57850">
    <property type="entry name" value="RING/U-box"/>
    <property type="match status" value="1"/>
</dbReference>
<protein>
    <submittedName>
        <fullName evidence="13">Zinc-binding protein A33-like</fullName>
    </submittedName>
</protein>
<dbReference type="GO" id="GO:0008270">
    <property type="term" value="F:zinc ion binding"/>
    <property type="evidence" value="ECO:0007669"/>
    <property type="project" value="UniProtKB-KW"/>
</dbReference>
<keyword evidence="5 7" id="KW-0863">Zinc-finger</keyword>
<feature type="domain" description="B box-type" evidence="10">
    <location>
        <begin position="68"/>
        <end position="109"/>
    </location>
</feature>
<evidence type="ECO:0000259" key="9">
    <source>
        <dbReference type="PROSITE" id="PS50089"/>
    </source>
</evidence>
<dbReference type="InterPro" id="IPR003877">
    <property type="entry name" value="SPRY_dom"/>
</dbReference>
<dbReference type="InParanoid" id="A0A6J2WRE6"/>
<evidence type="ECO:0000313" key="12">
    <source>
        <dbReference type="Proteomes" id="UP000504632"/>
    </source>
</evidence>
<dbReference type="SMART" id="SM00336">
    <property type="entry name" value="BBOX"/>
    <property type="match status" value="1"/>
</dbReference>
<evidence type="ECO:0000259" key="11">
    <source>
        <dbReference type="PROSITE" id="PS50188"/>
    </source>
</evidence>
<sequence>MAFGLFRSKTQLCCLLCSESLLHPVELSCKHSFCKECLRKHWDKKKSRKCPKCKRRSSKELPAASQPKPEQLCHLHREKLKLFCLEDVEPICTMCRFSKVHSAHTFRPMDEAALDLKEEIEPKVKPLKDRLSLFLNTKLACNQMVNYIKIQAQNTERQIKEEFEKLHQFLRDEEAARIAALREEEEEKIQMMKGKMDEMRTEISSLADVIKSIQEELYADDLSFLLNYKATVQRTQYTLRDPEVVSGVLINVAEHLGNLKFRVWEKMEEIVQYTPVILDPNTSHVNLTVSEDLLGVRFCGKAQLVPDNPERFKDCLWVVGSQGFDSGSHRWEVEVGENADWAVGVTTENRRKRWGIWRGNYVNVQYGAASSESHHTLLHVKDLRKVRVKLDWDGGTVSFCDAVNEQLLHTFTHTFLEQVIPYFCVQSSGPPLRVLPTFEMRNSQQPMHSLDYTTQHCVV</sequence>
<dbReference type="Pfam" id="PF00643">
    <property type="entry name" value="zf-B_box"/>
    <property type="match status" value="1"/>
</dbReference>
<evidence type="ECO:0000256" key="5">
    <source>
        <dbReference type="ARBA" id="ARBA00022771"/>
    </source>
</evidence>
<dbReference type="Gene3D" id="2.60.120.920">
    <property type="match status" value="1"/>
</dbReference>
<name>A0A6J2WRE6_CHACN</name>
<dbReference type="InterPro" id="IPR013083">
    <property type="entry name" value="Znf_RING/FYVE/PHD"/>
</dbReference>
<accession>A0A6J2WRE6</accession>
<dbReference type="PROSITE" id="PS50089">
    <property type="entry name" value="ZF_RING_2"/>
    <property type="match status" value="1"/>
</dbReference>
<dbReference type="PROSITE" id="PS50119">
    <property type="entry name" value="ZF_BBOX"/>
    <property type="match status" value="1"/>
</dbReference>
<organism evidence="12 13">
    <name type="scientific">Chanos chanos</name>
    <name type="common">Milkfish</name>
    <name type="synonym">Mugil chanos</name>
    <dbReference type="NCBI Taxonomy" id="29144"/>
    <lineage>
        <taxon>Eukaryota</taxon>
        <taxon>Metazoa</taxon>
        <taxon>Chordata</taxon>
        <taxon>Craniata</taxon>
        <taxon>Vertebrata</taxon>
        <taxon>Euteleostomi</taxon>
        <taxon>Actinopterygii</taxon>
        <taxon>Neopterygii</taxon>
        <taxon>Teleostei</taxon>
        <taxon>Ostariophysi</taxon>
        <taxon>Gonorynchiformes</taxon>
        <taxon>Chanidae</taxon>
        <taxon>Chanos</taxon>
    </lineage>
</organism>
<dbReference type="Proteomes" id="UP000504632">
    <property type="component" value="Chromosome 13"/>
</dbReference>
<dbReference type="InterPro" id="IPR050143">
    <property type="entry name" value="TRIM/RBCC"/>
</dbReference>
<proteinExistence type="inferred from homology"/>
<dbReference type="OrthoDB" id="9049620at2759"/>
<dbReference type="InterPro" id="IPR000315">
    <property type="entry name" value="Znf_B-box"/>
</dbReference>
<evidence type="ECO:0000256" key="7">
    <source>
        <dbReference type="PROSITE-ProRule" id="PRU00024"/>
    </source>
</evidence>
<dbReference type="InterPro" id="IPR018957">
    <property type="entry name" value="Znf_C3HC4_RING-type"/>
</dbReference>
<evidence type="ECO:0000256" key="3">
    <source>
        <dbReference type="ARBA" id="ARBA00022490"/>
    </source>
</evidence>
<dbReference type="GeneID" id="115826581"/>
<keyword evidence="4" id="KW-0479">Metal-binding</keyword>
<evidence type="ECO:0000259" key="10">
    <source>
        <dbReference type="PROSITE" id="PS50119"/>
    </source>
</evidence>
<dbReference type="InterPro" id="IPR001870">
    <property type="entry name" value="B30.2/SPRY"/>
</dbReference>
<dbReference type="SMART" id="SM00449">
    <property type="entry name" value="SPRY"/>
    <property type="match status" value="1"/>
</dbReference>
<evidence type="ECO:0000256" key="8">
    <source>
        <dbReference type="SAM" id="Coils"/>
    </source>
</evidence>
<dbReference type="InterPro" id="IPR013320">
    <property type="entry name" value="ConA-like_dom_sf"/>
</dbReference>
<dbReference type="Pfam" id="PF00097">
    <property type="entry name" value="zf-C3HC4"/>
    <property type="match status" value="1"/>
</dbReference>
<dbReference type="SMART" id="SM00184">
    <property type="entry name" value="RING"/>
    <property type="match status" value="1"/>
</dbReference>
<dbReference type="PANTHER" id="PTHR24103">
    <property type="entry name" value="E3 UBIQUITIN-PROTEIN LIGASE TRIM"/>
    <property type="match status" value="1"/>
</dbReference>
<comment type="similarity">
    <text evidence="2">Belongs to the TRIM/RBCC family.</text>
</comment>
<dbReference type="InterPro" id="IPR001841">
    <property type="entry name" value="Znf_RING"/>
</dbReference>
<dbReference type="Gene3D" id="3.30.160.60">
    <property type="entry name" value="Classic Zinc Finger"/>
    <property type="match status" value="1"/>
</dbReference>
<feature type="domain" description="RING-type" evidence="9">
    <location>
        <begin position="14"/>
        <end position="54"/>
    </location>
</feature>
<evidence type="ECO:0000256" key="2">
    <source>
        <dbReference type="ARBA" id="ARBA00008518"/>
    </source>
</evidence>
<reference evidence="13" key="1">
    <citation type="submission" date="2025-08" db="UniProtKB">
        <authorList>
            <consortium name="RefSeq"/>
        </authorList>
    </citation>
    <scope>IDENTIFICATION</scope>
</reference>
<dbReference type="Pfam" id="PF13765">
    <property type="entry name" value="PRY"/>
    <property type="match status" value="1"/>
</dbReference>
<keyword evidence="3" id="KW-0963">Cytoplasm</keyword>
<evidence type="ECO:0000256" key="4">
    <source>
        <dbReference type="ARBA" id="ARBA00022723"/>
    </source>
</evidence>
<dbReference type="SUPFAM" id="SSF49899">
    <property type="entry name" value="Concanavalin A-like lectins/glucanases"/>
    <property type="match status" value="1"/>
</dbReference>
<dbReference type="GO" id="GO:0005737">
    <property type="term" value="C:cytoplasm"/>
    <property type="evidence" value="ECO:0007669"/>
    <property type="project" value="UniProtKB-SubCell"/>
</dbReference>
<feature type="domain" description="B30.2/SPRY" evidence="11">
    <location>
        <begin position="256"/>
        <end position="441"/>
    </location>
</feature>
<dbReference type="InterPro" id="IPR003879">
    <property type="entry name" value="Butyrophylin_SPRY"/>
</dbReference>
<gene>
    <name evidence="13" type="primary">LOC115826581</name>
</gene>
<evidence type="ECO:0000313" key="13">
    <source>
        <dbReference type="RefSeq" id="XP_030646321.1"/>
    </source>
</evidence>
<dbReference type="SMART" id="SM00589">
    <property type="entry name" value="PRY"/>
    <property type="match status" value="1"/>
</dbReference>
<dbReference type="Pfam" id="PF00622">
    <property type="entry name" value="SPRY"/>
    <property type="match status" value="1"/>
</dbReference>
<evidence type="ECO:0000256" key="1">
    <source>
        <dbReference type="ARBA" id="ARBA00004496"/>
    </source>
</evidence>
<dbReference type="Gene3D" id="3.30.40.10">
    <property type="entry name" value="Zinc/RING finger domain, C3HC4 (zinc finger)"/>
    <property type="match status" value="1"/>
</dbReference>